<feature type="region of interest" description="Disordered" evidence="1">
    <location>
        <begin position="80"/>
        <end position="99"/>
    </location>
</feature>
<feature type="region of interest" description="Disordered" evidence="1">
    <location>
        <begin position="466"/>
        <end position="492"/>
    </location>
</feature>
<feature type="compositionally biased region" description="Low complexity" evidence="1">
    <location>
        <begin position="113"/>
        <end position="124"/>
    </location>
</feature>
<dbReference type="Proteomes" id="UP000813444">
    <property type="component" value="Unassembled WGS sequence"/>
</dbReference>
<evidence type="ECO:0000256" key="1">
    <source>
        <dbReference type="SAM" id="MobiDB-lite"/>
    </source>
</evidence>
<organism evidence="2 3">
    <name type="scientific">Stachybotrys elegans</name>
    <dbReference type="NCBI Taxonomy" id="80388"/>
    <lineage>
        <taxon>Eukaryota</taxon>
        <taxon>Fungi</taxon>
        <taxon>Dikarya</taxon>
        <taxon>Ascomycota</taxon>
        <taxon>Pezizomycotina</taxon>
        <taxon>Sordariomycetes</taxon>
        <taxon>Hypocreomycetidae</taxon>
        <taxon>Hypocreales</taxon>
        <taxon>Stachybotryaceae</taxon>
        <taxon>Stachybotrys</taxon>
    </lineage>
</organism>
<evidence type="ECO:0000313" key="2">
    <source>
        <dbReference type="EMBL" id="KAH7319993.1"/>
    </source>
</evidence>
<feature type="compositionally biased region" description="Polar residues" evidence="1">
    <location>
        <begin position="188"/>
        <end position="201"/>
    </location>
</feature>
<name>A0A8K0SWT0_9HYPO</name>
<feature type="region of interest" description="Disordered" evidence="1">
    <location>
        <begin position="107"/>
        <end position="207"/>
    </location>
</feature>
<sequence>MGQQRYIHAGIPNSASLSSDTILASVNSVSIPPPGSYPDFTPPTAVSSFNIPASCDASLLTPISSAASPPLHQARDLVRQYPVPPGTPQSQGSDSTDEHKMYHQWSSHFDMNGHPSHPSGTSSPVNSQASVHPYSNPYIQEDRRTPGPPDPPSPTWPPLDDHQSPMPMRDASQMTMQAASQRELERSMSAQAMHSPQPTHMQQDRRQSTEGGMFHNFTTNNMERAVGPPPVRRVVQSNGKVKKSRSRRQSRAIPRPLDASMEHKNCRGQEVLPTFTDDIPAQERCIWESRWRHRDKKGHNMWKHILEDFEKQFKGQKVPRGRSARENLQMKFKRSRCRYLSWLPEDDKILYEAFIQVERDRYRTILDKFHELGGSRNMCLGAEDIEVRLANHLRLEDNLYMDDNEDLKLRRRRRTRPMARKLSNYDDSMSHMAMETDTQDVVAMPEPDVNAIINQVFEYRQIKEEESMSDQDDIMESQPWGRHPGLKMEPGH</sequence>
<comment type="caution">
    <text evidence="2">The sequence shown here is derived from an EMBL/GenBank/DDBJ whole genome shotgun (WGS) entry which is preliminary data.</text>
</comment>
<gene>
    <name evidence="2" type="ORF">B0I35DRAFT_478286</name>
</gene>
<dbReference type="EMBL" id="JAGPNK010000006">
    <property type="protein sequence ID" value="KAH7319993.1"/>
    <property type="molecule type" value="Genomic_DNA"/>
</dbReference>
<proteinExistence type="predicted"/>
<accession>A0A8K0SWT0</accession>
<feature type="compositionally biased region" description="Basic residues" evidence="1">
    <location>
        <begin position="240"/>
        <end position="250"/>
    </location>
</feature>
<dbReference type="AlphaFoldDB" id="A0A8K0SWT0"/>
<protein>
    <submittedName>
        <fullName evidence="2">Uncharacterized protein</fullName>
    </submittedName>
</protein>
<keyword evidence="3" id="KW-1185">Reference proteome</keyword>
<feature type="compositionally biased region" description="Pro residues" evidence="1">
    <location>
        <begin position="146"/>
        <end position="157"/>
    </location>
</feature>
<evidence type="ECO:0000313" key="3">
    <source>
        <dbReference type="Proteomes" id="UP000813444"/>
    </source>
</evidence>
<dbReference type="OrthoDB" id="5421421at2759"/>
<feature type="region of interest" description="Disordered" evidence="1">
    <location>
        <begin position="220"/>
        <end position="252"/>
    </location>
</feature>
<reference evidence="2" key="1">
    <citation type="journal article" date="2021" name="Nat. Commun.">
        <title>Genetic determinants of endophytism in the Arabidopsis root mycobiome.</title>
        <authorList>
            <person name="Mesny F."/>
            <person name="Miyauchi S."/>
            <person name="Thiergart T."/>
            <person name="Pickel B."/>
            <person name="Atanasova L."/>
            <person name="Karlsson M."/>
            <person name="Huettel B."/>
            <person name="Barry K.W."/>
            <person name="Haridas S."/>
            <person name="Chen C."/>
            <person name="Bauer D."/>
            <person name="Andreopoulos W."/>
            <person name="Pangilinan J."/>
            <person name="LaButti K."/>
            <person name="Riley R."/>
            <person name="Lipzen A."/>
            <person name="Clum A."/>
            <person name="Drula E."/>
            <person name="Henrissat B."/>
            <person name="Kohler A."/>
            <person name="Grigoriev I.V."/>
            <person name="Martin F.M."/>
            <person name="Hacquard S."/>
        </authorList>
    </citation>
    <scope>NUCLEOTIDE SEQUENCE</scope>
    <source>
        <strain evidence="2">MPI-CAGE-CH-0235</strain>
    </source>
</reference>